<dbReference type="Proteomes" id="UP000019426">
    <property type="component" value="Chromosome M2/40_rep1"/>
</dbReference>
<dbReference type="KEGG" id="clt:CM240_1683"/>
<protein>
    <recommendedName>
        <fullName evidence="4">FlgN family protein</fullName>
    </recommendedName>
</protein>
<dbReference type="HOGENOM" id="CLU_153720_0_0_9"/>
<dbReference type="OrthoDB" id="1755640at2"/>
<organism evidence="2 3">
    <name type="scientific">Clostridium bornimense</name>
    <dbReference type="NCBI Taxonomy" id="1216932"/>
    <lineage>
        <taxon>Bacteria</taxon>
        <taxon>Bacillati</taxon>
        <taxon>Bacillota</taxon>
        <taxon>Clostridia</taxon>
        <taxon>Eubacteriales</taxon>
        <taxon>Clostridiaceae</taxon>
        <taxon>Clostridium</taxon>
    </lineage>
</organism>
<dbReference type="eggNOG" id="ENOG5033J7F">
    <property type="taxonomic scope" value="Bacteria"/>
</dbReference>
<dbReference type="AlphaFoldDB" id="W6RVW4"/>
<dbReference type="STRING" id="1216932.CM240_1683"/>
<evidence type="ECO:0000256" key="1">
    <source>
        <dbReference type="ARBA" id="ARBA00022795"/>
    </source>
</evidence>
<dbReference type="GO" id="GO:0044780">
    <property type="term" value="P:bacterial-type flagellum assembly"/>
    <property type="evidence" value="ECO:0007669"/>
    <property type="project" value="InterPro"/>
</dbReference>
<keyword evidence="1" id="KW-1005">Bacterial flagellum biogenesis</keyword>
<proteinExistence type="predicted"/>
<dbReference type="Gene3D" id="1.20.58.300">
    <property type="entry name" value="FlgN-like"/>
    <property type="match status" value="1"/>
</dbReference>
<keyword evidence="3" id="KW-1185">Reference proteome</keyword>
<dbReference type="SUPFAM" id="SSF140566">
    <property type="entry name" value="FlgN-like"/>
    <property type="match status" value="1"/>
</dbReference>
<evidence type="ECO:0000313" key="3">
    <source>
        <dbReference type="Proteomes" id="UP000019426"/>
    </source>
</evidence>
<dbReference type="PATRIC" id="fig|1216932.3.peg.1677"/>
<evidence type="ECO:0008006" key="4">
    <source>
        <dbReference type="Google" id="ProtNLM"/>
    </source>
</evidence>
<name>W6RVW4_9CLOT</name>
<sequence>MKETLKAIMKEEVTALENLLKVLENQHKHLFGKDPLLLEKDVELIKDASVEVAKVEKKRRDLVVGKTKKEMFEMLDDDGRQIYYKLDSTINLCDLQRGTNDALIKQNLMFTNKMLSFINPNREVNVYNGNGKLNR</sequence>
<accession>W6RVW4</accession>
<reference evidence="2 3" key="1">
    <citation type="submission" date="2013-11" db="EMBL/GenBank/DDBJ databases">
        <title>Complete genome sequence of Clostridum sp. M2/40.</title>
        <authorList>
            <person name="Wibberg D."/>
            <person name="Puehler A."/>
            <person name="Schlueter A."/>
        </authorList>
    </citation>
    <scope>NUCLEOTIDE SEQUENCE [LARGE SCALE GENOMIC DNA]</scope>
    <source>
        <strain evidence="3">M2/40</strain>
    </source>
</reference>
<dbReference type="EMBL" id="HG917868">
    <property type="protein sequence ID" value="CDM68841.1"/>
    <property type="molecule type" value="Genomic_DNA"/>
</dbReference>
<dbReference type="InterPro" id="IPR007809">
    <property type="entry name" value="FlgN-like"/>
</dbReference>
<gene>
    <name evidence="2" type="ORF">CM240_1683</name>
</gene>
<dbReference type="InterPro" id="IPR036679">
    <property type="entry name" value="FlgN-like_sf"/>
</dbReference>
<dbReference type="RefSeq" id="WP_044038274.1">
    <property type="nucleotide sequence ID" value="NZ_HG917868.1"/>
</dbReference>
<evidence type="ECO:0000313" key="2">
    <source>
        <dbReference type="EMBL" id="CDM68841.1"/>
    </source>
</evidence>
<dbReference type="Pfam" id="PF05130">
    <property type="entry name" value="FlgN"/>
    <property type="match status" value="1"/>
</dbReference>